<dbReference type="UniPathway" id="UPA00094"/>
<comment type="subunit">
    <text evidence="10">Homodimer.</text>
</comment>
<dbReference type="InterPro" id="IPR013751">
    <property type="entry name" value="ACP_syn_III_N"/>
</dbReference>
<evidence type="ECO:0000256" key="10">
    <source>
        <dbReference type="HAMAP-Rule" id="MF_01815"/>
    </source>
</evidence>
<evidence type="ECO:0000256" key="7">
    <source>
        <dbReference type="ARBA" id="ARBA00023098"/>
    </source>
</evidence>
<feature type="active site" evidence="10">
    <location>
        <position position="120"/>
    </location>
</feature>
<dbReference type="InterPro" id="IPR016039">
    <property type="entry name" value="Thiolase-like"/>
</dbReference>
<protein>
    <recommendedName>
        <fullName evidence="3 10">Beta-ketoacyl-[acyl-carrier-protein] synthase III</fullName>
        <shortName evidence="10">Beta-ketoacyl-ACP synthase III</shortName>
        <shortName evidence="10">KAS III</shortName>
        <ecNumber evidence="3 10">2.3.1.180</ecNumber>
    </recommendedName>
    <alternativeName>
        <fullName evidence="10">3-oxoacyl-[acyl-carrier-protein] synthase 3</fullName>
    </alternativeName>
    <alternativeName>
        <fullName evidence="10">3-oxoacyl-[acyl-carrier-protein] synthase III</fullName>
    </alternativeName>
</protein>
<reference evidence="13 14" key="1">
    <citation type="journal article" date="2015" name="Microbiome">
        <title>Genomic resolution of linkages in carbon, nitrogen, and sulfur cycling among widespread estuary sediment bacteria.</title>
        <authorList>
            <person name="Baker B.J."/>
            <person name="Lazar C.S."/>
            <person name="Teske A.P."/>
            <person name="Dick G.J."/>
        </authorList>
    </citation>
    <scope>NUCLEOTIDE SEQUENCE [LARGE SCALE GENOMIC DNA]</scope>
    <source>
        <strain evidence="13">DG_24</strain>
    </source>
</reference>
<evidence type="ECO:0000259" key="11">
    <source>
        <dbReference type="Pfam" id="PF08541"/>
    </source>
</evidence>
<keyword evidence="10" id="KW-0963">Cytoplasm</keyword>
<evidence type="ECO:0000256" key="1">
    <source>
        <dbReference type="ARBA" id="ARBA00005194"/>
    </source>
</evidence>
<comment type="function">
    <text evidence="10">Catalyzes the condensation reaction of fatty acid synthesis by the addition to an acyl acceptor of two carbons from malonyl-ACP. Catalyzes the first condensation reaction which initiates fatty acid synthesis and may therefore play a role in governing the total rate of fatty acid production. Possesses both acetoacetyl-ACP synthase and acetyl transacylase activities. Its substrate specificity determines the biosynthesis of branched-chain and/or straight-chain of fatty acids.</text>
</comment>
<proteinExistence type="inferred from homology"/>
<dbReference type="AlphaFoldDB" id="A0A0S7WVJ9"/>
<dbReference type="GO" id="GO:0004315">
    <property type="term" value="F:3-oxoacyl-[acyl-carrier-protein] synthase activity"/>
    <property type="evidence" value="ECO:0007669"/>
    <property type="project" value="InterPro"/>
</dbReference>
<comment type="catalytic activity">
    <reaction evidence="9">
        <text>malonyl-[ACP] + acetyl-CoA + H(+) = 3-oxobutanoyl-[ACP] + CO2 + CoA</text>
        <dbReference type="Rhea" id="RHEA:12080"/>
        <dbReference type="Rhea" id="RHEA-COMP:9623"/>
        <dbReference type="Rhea" id="RHEA-COMP:9625"/>
        <dbReference type="ChEBI" id="CHEBI:15378"/>
        <dbReference type="ChEBI" id="CHEBI:16526"/>
        <dbReference type="ChEBI" id="CHEBI:57287"/>
        <dbReference type="ChEBI" id="CHEBI:57288"/>
        <dbReference type="ChEBI" id="CHEBI:78449"/>
        <dbReference type="ChEBI" id="CHEBI:78450"/>
        <dbReference type="EC" id="2.3.1.180"/>
    </reaction>
    <physiologicalReaction direction="left-to-right" evidence="9">
        <dbReference type="Rhea" id="RHEA:12081"/>
    </physiologicalReaction>
</comment>
<evidence type="ECO:0000256" key="3">
    <source>
        <dbReference type="ARBA" id="ARBA00012333"/>
    </source>
</evidence>
<comment type="domain">
    <text evidence="10">The last Arg residue of the ACP-binding site is essential for the weak association between ACP/AcpP and FabH.</text>
</comment>
<gene>
    <name evidence="10" type="primary">fabH</name>
    <name evidence="13" type="ORF">AMJ39_01280</name>
</gene>
<evidence type="ECO:0000256" key="6">
    <source>
        <dbReference type="ARBA" id="ARBA00022832"/>
    </source>
</evidence>
<comment type="pathway">
    <text evidence="1 10">Lipid metabolism; fatty acid biosynthesis.</text>
</comment>
<keyword evidence="4 10" id="KW-0444">Lipid biosynthesis</keyword>
<keyword evidence="10" id="KW-0511">Multifunctional enzyme</keyword>
<evidence type="ECO:0000256" key="8">
    <source>
        <dbReference type="ARBA" id="ARBA00023160"/>
    </source>
</evidence>
<dbReference type="CDD" id="cd00830">
    <property type="entry name" value="KAS_III"/>
    <property type="match status" value="1"/>
</dbReference>
<keyword evidence="8 10" id="KW-0275">Fatty acid biosynthesis</keyword>
<feature type="region of interest" description="ACP-binding" evidence="10">
    <location>
        <begin position="261"/>
        <end position="265"/>
    </location>
</feature>
<feature type="domain" description="Beta-ketoacyl-[acyl-carrier-protein] synthase III N-terminal" evidence="12">
    <location>
        <begin position="114"/>
        <end position="192"/>
    </location>
</feature>
<evidence type="ECO:0000256" key="4">
    <source>
        <dbReference type="ARBA" id="ARBA00022516"/>
    </source>
</evidence>
<keyword evidence="5 10" id="KW-0808">Transferase</keyword>
<comment type="caution">
    <text evidence="13">The sequence shown here is derived from an EMBL/GenBank/DDBJ whole genome shotgun (WGS) entry which is preliminary data.</text>
</comment>
<dbReference type="Proteomes" id="UP000052008">
    <property type="component" value="Unassembled WGS sequence"/>
</dbReference>
<feature type="domain" description="Beta-ketoacyl-[acyl-carrier-protein] synthase III C-terminal" evidence="11">
    <location>
        <begin position="244"/>
        <end position="333"/>
    </location>
</feature>
<evidence type="ECO:0000313" key="13">
    <source>
        <dbReference type="EMBL" id="KPJ54213.1"/>
    </source>
</evidence>
<feature type="active site" evidence="10">
    <location>
        <position position="260"/>
    </location>
</feature>
<keyword evidence="10" id="KW-0012">Acyltransferase</keyword>
<dbReference type="Pfam" id="PF08545">
    <property type="entry name" value="ACP_syn_III"/>
    <property type="match status" value="1"/>
</dbReference>
<dbReference type="InterPro" id="IPR004655">
    <property type="entry name" value="FabH"/>
</dbReference>
<evidence type="ECO:0000256" key="9">
    <source>
        <dbReference type="ARBA" id="ARBA00051096"/>
    </source>
</evidence>
<keyword evidence="6 10" id="KW-0276">Fatty acid metabolism</keyword>
<dbReference type="Gene3D" id="3.40.47.10">
    <property type="match status" value="1"/>
</dbReference>
<organism evidence="13 14">
    <name type="scientific">candidate division TA06 bacterium DG_24</name>
    <dbReference type="NCBI Taxonomy" id="1703770"/>
    <lineage>
        <taxon>Bacteria</taxon>
        <taxon>Bacteria division TA06</taxon>
    </lineage>
</organism>
<evidence type="ECO:0000256" key="5">
    <source>
        <dbReference type="ARBA" id="ARBA00022679"/>
    </source>
</evidence>
<dbReference type="InterPro" id="IPR013747">
    <property type="entry name" value="ACP_syn_III_C"/>
</dbReference>
<dbReference type="GO" id="GO:0005737">
    <property type="term" value="C:cytoplasm"/>
    <property type="evidence" value="ECO:0007669"/>
    <property type="project" value="UniProtKB-SubCell"/>
</dbReference>
<feature type="active site" evidence="10">
    <location>
        <position position="290"/>
    </location>
</feature>
<dbReference type="HAMAP" id="MF_01815">
    <property type="entry name" value="FabH"/>
    <property type="match status" value="1"/>
</dbReference>
<dbReference type="SUPFAM" id="SSF53901">
    <property type="entry name" value="Thiolase-like"/>
    <property type="match status" value="1"/>
</dbReference>
<sequence length="333" mass="35135">MKRESRNAKGARVVGLGSAAPEGVMTNFDLEKMVETSDEWIRARTGIRERRIADEKTATSDLSYLAARKAMEAAGVSARELDGIIVATATPDMLFPATACLLQDRLGARNVAAFDLEAGCSGFIYGMAIGDGMIAAGLGETILVVGADTLSKVTDWDDRGTCVLLADGAGAIVLKPSNGPSGILSTHLASDGSLGPLLCQPAGGSRRPATTETVQEGLHYLKMKGNEVFKYAVRAMEDSTNRALKMAGLESKDVDLLVPHQANYRIIEATAKRVGVPMERVCTNIDRYGNTSAASIPLALDEALKAGRVGEGDIIAMVAFGAGFTWGAAIVRW</sequence>
<dbReference type="FunFam" id="3.40.47.10:FF:000004">
    <property type="entry name" value="3-oxoacyl-[acyl-carrier-protein] synthase 3"/>
    <property type="match status" value="1"/>
</dbReference>
<dbReference type="NCBIfam" id="TIGR00747">
    <property type="entry name" value="fabH"/>
    <property type="match status" value="1"/>
</dbReference>
<dbReference type="GO" id="GO:0006633">
    <property type="term" value="P:fatty acid biosynthetic process"/>
    <property type="evidence" value="ECO:0007669"/>
    <property type="project" value="UniProtKB-UniRule"/>
</dbReference>
<comment type="subcellular location">
    <subcellularLocation>
        <location evidence="10">Cytoplasm</location>
    </subcellularLocation>
</comment>
<dbReference type="Pfam" id="PF08541">
    <property type="entry name" value="ACP_syn_III_C"/>
    <property type="match status" value="1"/>
</dbReference>
<dbReference type="EMBL" id="LIZS01000005">
    <property type="protein sequence ID" value="KPJ54213.1"/>
    <property type="molecule type" value="Genomic_DNA"/>
</dbReference>
<name>A0A0S7WVJ9_UNCT6</name>
<dbReference type="NCBIfam" id="NF006829">
    <property type="entry name" value="PRK09352.1"/>
    <property type="match status" value="1"/>
</dbReference>
<evidence type="ECO:0000259" key="12">
    <source>
        <dbReference type="Pfam" id="PF08545"/>
    </source>
</evidence>
<accession>A0A0S7WVJ9</accession>
<evidence type="ECO:0000256" key="2">
    <source>
        <dbReference type="ARBA" id="ARBA00008642"/>
    </source>
</evidence>
<dbReference type="PANTHER" id="PTHR43091">
    <property type="entry name" value="3-OXOACYL-[ACYL-CARRIER-PROTEIN] SYNTHASE"/>
    <property type="match status" value="1"/>
</dbReference>
<comment type="similarity">
    <text evidence="2 10">Belongs to the thiolase-like superfamily. FabH family.</text>
</comment>
<dbReference type="GO" id="GO:0033818">
    <property type="term" value="F:beta-ketoacyl-acyl-carrier-protein synthase III activity"/>
    <property type="evidence" value="ECO:0007669"/>
    <property type="project" value="UniProtKB-UniRule"/>
</dbReference>
<evidence type="ECO:0000313" key="14">
    <source>
        <dbReference type="Proteomes" id="UP000052008"/>
    </source>
</evidence>
<dbReference type="PATRIC" id="fig|1703770.3.peg.2056"/>
<keyword evidence="7 10" id="KW-0443">Lipid metabolism</keyword>
<dbReference type="PANTHER" id="PTHR43091:SF1">
    <property type="entry name" value="BETA-KETOACYL-[ACYL-CARRIER-PROTEIN] SYNTHASE III, CHLOROPLASTIC"/>
    <property type="match status" value="1"/>
</dbReference>
<dbReference type="STRING" id="1703770.AMJ39_01280"/>
<dbReference type="EC" id="2.3.1.180" evidence="3 10"/>